<dbReference type="Proteomes" id="UP000014500">
    <property type="component" value="Unassembled WGS sequence"/>
</dbReference>
<keyword evidence="3" id="KW-1185">Reference proteome</keyword>
<reference evidence="2" key="2">
    <citation type="submission" date="2015-02" db="UniProtKB">
        <authorList>
            <consortium name="EnsemblMetazoa"/>
        </authorList>
    </citation>
    <scope>IDENTIFICATION</scope>
</reference>
<sequence>MSHDRCGKKIIQWINEVNKLFDSLLAVWITCDIVVICLPLHLVTHQDIYFSCSILYTSRIICLLLVMYKYAAIVKEKAQLSAIAITKLTDSQDNNYNPQVFNLTGQSNVNNWNCNLFMHDLSLSSVGINVSGYFIITKGSILTFPMVTYLFNMRTL</sequence>
<keyword evidence="1" id="KW-0472">Membrane</keyword>
<dbReference type="AlphaFoldDB" id="T1JBZ0"/>
<reference evidence="3" key="1">
    <citation type="submission" date="2011-05" db="EMBL/GenBank/DDBJ databases">
        <authorList>
            <person name="Richards S.R."/>
            <person name="Qu J."/>
            <person name="Jiang H."/>
            <person name="Jhangiani S.N."/>
            <person name="Agravi P."/>
            <person name="Goodspeed R."/>
            <person name="Gross S."/>
            <person name="Mandapat C."/>
            <person name="Jackson L."/>
            <person name="Mathew T."/>
            <person name="Pu L."/>
            <person name="Thornton R."/>
            <person name="Saada N."/>
            <person name="Wilczek-Boney K.B."/>
            <person name="Lee S."/>
            <person name="Kovar C."/>
            <person name="Wu Y."/>
            <person name="Scherer S.E."/>
            <person name="Worley K.C."/>
            <person name="Muzny D.M."/>
            <person name="Gibbs R."/>
        </authorList>
    </citation>
    <scope>NUCLEOTIDE SEQUENCE</scope>
    <source>
        <strain evidence="3">Brora</strain>
    </source>
</reference>
<dbReference type="EnsemblMetazoa" id="SMAR011296-RA">
    <property type="protein sequence ID" value="SMAR011296-PA"/>
    <property type="gene ID" value="SMAR011296"/>
</dbReference>
<evidence type="ECO:0000256" key="1">
    <source>
        <dbReference type="SAM" id="Phobius"/>
    </source>
</evidence>
<dbReference type="PhylomeDB" id="T1JBZ0"/>
<feature type="transmembrane region" description="Helical" evidence="1">
    <location>
        <begin position="20"/>
        <end position="42"/>
    </location>
</feature>
<name>T1JBZ0_STRMM</name>
<proteinExistence type="predicted"/>
<accession>T1JBZ0</accession>
<dbReference type="HOGENOM" id="CLU_1688948_0_0_1"/>
<keyword evidence="1" id="KW-1133">Transmembrane helix</keyword>
<evidence type="ECO:0000313" key="3">
    <source>
        <dbReference type="Proteomes" id="UP000014500"/>
    </source>
</evidence>
<protein>
    <submittedName>
        <fullName evidence="2">Uncharacterized protein</fullName>
    </submittedName>
</protein>
<dbReference type="EMBL" id="JH432044">
    <property type="status" value="NOT_ANNOTATED_CDS"/>
    <property type="molecule type" value="Genomic_DNA"/>
</dbReference>
<evidence type="ECO:0000313" key="2">
    <source>
        <dbReference type="EnsemblMetazoa" id="SMAR011296-PA"/>
    </source>
</evidence>
<keyword evidence="1" id="KW-0812">Transmembrane</keyword>
<organism evidence="2 3">
    <name type="scientific">Strigamia maritima</name>
    <name type="common">European centipede</name>
    <name type="synonym">Geophilus maritimus</name>
    <dbReference type="NCBI Taxonomy" id="126957"/>
    <lineage>
        <taxon>Eukaryota</taxon>
        <taxon>Metazoa</taxon>
        <taxon>Ecdysozoa</taxon>
        <taxon>Arthropoda</taxon>
        <taxon>Myriapoda</taxon>
        <taxon>Chilopoda</taxon>
        <taxon>Pleurostigmophora</taxon>
        <taxon>Geophilomorpha</taxon>
        <taxon>Linotaeniidae</taxon>
        <taxon>Strigamia</taxon>
    </lineage>
</organism>
<feature type="transmembrane region" description="Helical" evidence="1">
    <location>
        <begin position="48"/>
        <end position="68"/>
    </location>
</feature>